<organism evidence="1 2">
    <name type="scientific">Rodentibacter trehalosifermentans</name>
    <dbReference type="NCBI Taxonomy" id="1908263"/>
    <lineage>
        <taxon>Bacteria</taxon>
        <taxon>Pseudomonadati</taxon>
        <taxon>Pseudomonadota</taxon>
        <taxon>Gammaproteobacteria</taxon>
        <taxon>Pasteurellales</taxon>
        <taxon>Pasteurellaceae</taxon>
        <taxon>Rodentibacter</taxon>
    </lineage>
</organism>
<dbReference type="EMBL" id="MLHK01000023">
    <property type="protein sequence ID" value="OOF45944.1"/>
    <property type="molecule type" value="Genomic_DNA"/>
</dbReference>
<protein>
    <submittedName>
        <fullName evidence="1">Uncharacterized protein</fullName>
    </submittedName>
</protein>
<evidence type="ECO:0000313" key="2">
    <source>
        <dbReference type="Proteomes" id="UP000188728"/>
    </source>
</evidence>
<dbReference type="RefSeq" id="WP_077421706.1">
    <property type="nucleotide sequence ID" value="NZ_MLHK01000023.1"/>
</dbReference>
<evidence type="ECO:0000313" key="1">
    <source>
        <dbReference type="EMBL" id="OOF45944.1"/>
    </source>
</evidence>
<dbReference type="Proteomes" id="UP000188728">
    <property type="component" value="Unassembled WGS sequence"/>
</dbReference>
<proteinExistence type="predicted"/>
<sequence length="63" mass="7386">MEILEKKRTSVIVELSKKEIQLIVSALGEIPNILDVDDCETRTGYKLDDFDHLFYEMNILDER</sequence>
<dbReference type="AlphaFoldDB" id="A0A1V3IV54"/>
<comment type="caution">
    <text evidence="1">The sequence shown here is derived from an EMBL/GenBank/DDBJ whole genome shotgun (WGS) entry which is preliminary data.</text>
</comment>
<accession>A0A1V3IV54</accession>
<name>A0A1V3IV54_9PAST</name>
<dbReference type="OrthoDB" id="5688379at2"/>
<reference evidence="1 2" key="1">
    <citation type="submission" date="2016-10" db="EMBL/GenBank/DDBJ databases">
        <title>Rodentibacter gen. nov. and new species.</title>
        <authorList>
            <person name="Christensen H."/>
        </authorList>
    </citation>
    <scope>NUCLEOTIDE SEQUENCE [LARGE SCALE GENOMIC DNA]</scope>
    <source>
        <strain evidence="1 2">H1983213011</strain>
    </source>
</reference>
<gene>
    <name evidence="1" type="ORF">BKK51_04600</name>
</gene>